<feature type="domain" description="G-patch" evidence="5">
    <location>
        <begin position="224"/>
        <end position="270"/>
    </location>
</feature>
<comment type="similarity">
    <text evidence="2">Belongs to the SPP2 family.</text>
</comment>
<feature type="compositionally biased region" description="Basic and acidic residues" evidence="4">
    <location>
        <begin position="267"/>
        <end position="300"/>
    </location>
</feature>
<evidence type="ECO:0000313" key="6">
    <source>
        <dbReference type="EMBL" id="WFD48864.1"/>
    </source>
</evidence>
<accession>A0ABY8EV61</accession>
<dbReference type="EMBL" id="CP046236">
    <property type="protein sequence ID" value="WFD48864.1"/>
    <property type="molecule type" value="Genomic_DNA"/>
</dbReference>
<evidence type="ECO:0000259" key="5">
    <source>
        <dbReference type="PROSITE" id="PS50174"/>
    </source>
</evidence>
<feature type="region of interest" description="Disordered" evidence="4">
    <location>
        <begin position="240"/>
        <end position="302"/>
    </location>
</feature>
<dbReference type="PANTHER" id="PTHR15818:SF2">
    <property type="entry name" value="G-PATCH DOMAIN AND KOW MOTIFS-CONTAINING PROTEIN"/>
    <property type="match status" value="1"/>
</dbReference>
<dbReference type="Pfam" id="PF12656">
    <property type="entry name" value="G-patch_2"/>
    <property type="match status" value="1"/>
</dbReference>
<evidence type="ECO:0000313" key="7">
    <source>
        <dbReference type="Proteomes" id="UP000818624"/>
    </source>
</evidence>
<dbReference type="InterPro" id="IPR026822">
    <property type="entry name" value="Spp2/MOS2_G-patch"/>
</dbReference>
<organism evidence="6 7">
    <name type="scientific">Malassezia furfur</name>
    <name type="common">Pityriasis versicolor infection agent</name>
    <name type="synonym">Pityrosporum furfur</name>
    <dbReference type="NCBI Taxonomy" id="55194"/>
    <lineage>
        <taxon>Eukaryota</taxon>
        <taxon>Fungi</taxon>
        <taxon>Dikarya</taxon>
        <taxon>Basidiomycota</taxon>
        <taxon>Ustilaginomycotina</taxon>
        <taxon>Malasseziomycetes</taxon>
        <taxon>Malasseziales</taxon>
        <taxon>Malasseziaceae</taxon>
        <taxon>Malassezia</taxon>
    </lineage>
</organism>
<gene>
    <name evidence="6" type="primary">spp2</name>
    <name evidence="6" type="ORF">GLX27_003535</name>
</gene>
<keyword evidence="7" id="KW-1185">Reference proteome</keyword>
<feature type="region of interest" description="Disordered" evidence="4">
    <location>
        <begin position="1"/>
        <end position="171"/>
    </location>
</feature>
<feature type="compositionally biased region" description="Basic and acidic residues" evidence="4">
    <location>
        <begin position="74"/>
        <end position="91"/>
    </location>
</feature>
<dbReference type="Proteomes" id="UP000818624">
    <property type="component" value="Chromosome 3"/>
</dbReference>
<comment type="subcellular location">
    <subcellularLocation>
        <location evidence="1">Nucleus</location>
    </subcellularLocation>
</comment>
<sequence>MSAGRPADGARISFSLQGRTGAARPQARAALFEDDEVDDAPRDVPLGTKRARTERASPPRRPPPARVIPLPSHTDWREERKARLGIRDRHAVQLGSLHSMRRDGSAGPAPVPPRDGTHDSAPERAFTEPQQEGLVMRKTERIEKQDTPPREVVGDTPSPPAQPEVSEPETEENVAIRALLAGRQAGEVRSDRIIQQVDEEQMLRNDLNTCPDAPDLDAYSSMPIEEFGAAMLRGMGWKDGSGVGKSRSGPTRAPEVQRRSALLGLGAKERTLPTKPDARRHESRSYSPALRRDEREDRDAAATATAVRAMTGTAMTGTATIGAIRDVTTIGTGTIGAGRGAMTTRDTVR</sequence>
<dbReference type="InterPro" id="IPR000467">
    <property type="entry name" value="G_patch_dom"/>
</dbReference>
<dbReference type="InterPro" id="IPR045166">
    <property type="entry name" value="Spp2-like"/>
</dbReference>
<dbReference type="SMART" id="SM00443">
    <property type="entry name" value="G_patch"/>
    <property type="match status" value="1"/>
</dbReference>
<evidence type="ECO:0000256" key="2">
    <source>
        <dbReference type="ARBA" id="ARBA00008576"/>
    </source>
</evidence>
<name>A0ABY8EV61_MALFU</name>
<keyword evidence="3" id="KW-0539">Nucleus</keyword>
<evidence type="ECO:0000256" key="3">
    <source>
        <dbReference type="ARBA" id="ARBA00023242"/>
    </source>
</evidence>
<dbReference type="PANTHER" id="PTHR15818">
    <property type="entry name" value="G PATCH AND KOW-CONTAINING"/>
    <property type="match status" value="1"/>
</dbReference>
<protein>
    <submittedName>
        <fullName evidence="6">DNA primase large subunit Spp2</fullName>
    </submittedName>
</protein>
<reference evidence="6 7" key="1">
    <citation type="journal article" date="2020" name="Elife">
        <title>Loss of centromere function drives karyotype evolution in closely related Malassezia species.</title>
        <authorList>
            <person name="Sankaranarayanan S.R."/>
            <person name="Ianiri G."/>
            <person name="Coelho M.A."/>
            <person name="Reza M.H."/>
            <person name="Thimmappa B.C."/>
            <person name="Ganguly P."/>
            <person name="Vadnala R.N."/>
            <person name="Sun S."/>
            <person name="Siddharthan R."/>
            <person name="Tellgren-Roth C."/>
            <person name="Dawson T.L."/>
            <person name="Heitman J."/>
            <person name="Sanyal K."/>
        </authorList>
    </citation>
    <scope>NUCLEOTIDE SEQUENCE [LARGE SCALE GENOMIC DNA]</scope>
    <source>
        <strain evidence="6">CBS14141</strain>
    </source>
</reference>
<evidence type="ECO:0000256" key="1">
    <source>
        <dbReference type="ARBA" id="ARBA00004123"/>
    </source>
</evidence>
<feature type="compositionally biased region" description="Basic and acidic residues" evidence="4">
    <location>
        <begin position="115"/>
        <end position="126"/>
    </location>
</feature>
<evidence type="ECO:0000256" key="4">
    <source>
        <dbReference type="SAM" id="MobiDB-lite"/>
    </source>
</evidence>
<dbReference type="PROSITE" id="PS50174">
    <property type="entry name" value="G_PATCH"/>
    <property type="match status" value="1"/>
</dbReference>
<proteinExistence type="inferred from homology"/>
<feature type="compositionally biased region" description="Basic and acidic residues" evidence="4">
    <location>
        <begin position="135"/>
        <end position="153"/>
    </location>
</feature>